<sequence>MVDNSISSSIVTSLGAGSGVDMSALATQLATAQYEDRVTRLTEKSETLETQISSASSIKNILAQFVSALGDRVRAGDLSAQPNIANSAIARVSSPIGTAGSGSYTLEVEQLARAQTLTSPAFAGADTVVGAGSLTFRFGTATASGFTEDSGQTALTVDLDSGSTLADVARAINAQGAGVTAYVAQTTAGAQLVFKGEEGALNGFIVEAVETPGEEGLSALAWDPGSGGAPSRLLAVSGDASYKLDGLPMTSASNNVGEVAPGLALELTGTNIGSPTTIGFKDPTEAIGSMMDDLVTALNEVLAELLPATDALTGELARDPGARALRRAFQELASAEIMPNAPAGAPRTLAELGLSTQRDGTFALDTAQLQRVLEADPESVTAMFTTGVNGVYAKLYSIERAALSTSNPASLASSISRYQSQTSDVAEALEKVAEKQENLRASLASRFSVADSRIAASQSTLTFLQQQIDAWNSQN</sequence>
<evidence type="ECO:0000256" key="2">
    <source>
        <dbReference type="ARBA" id="ARBA00011255"/>
    </source>
</evidence>
<comment type="similarity">
    <text evidence="1 5">Belongs to the FliD family.</text>
</comment>
<keyword evidence="8" id="KW-0282">Flagellum</keyword>
<evidence type="ECO:0000256" key="4">
    <source>
        <dbReference type="ARBA" id="ARBA00023143"/>
    </source>
</evidence>
<keyword evidence="3 5" id="KW-0175">Coiled coil</keyword>
<dbReference type="STRING" id="1267766.WYH_03133"/>
<dbReference type="Pfam" id="PF07195">
    <property type="entry name" value="FliD_C"/>
    <property type="match status" value="1"/>
</dbReference>
<feature type="domain" description="Flagellar hook-associated protein 2 C-terminal" evidence="7">
    <location>
        <begin position="239"/>
        <end position="452"/>
    </location>
</feature>
<comment type="function">
    <text evidence="5">Required for morphogenesis and for the elongation of the flagellar filament by facilitating polymerization of the flagellin monomers at the tip of growing filament. Forms a capping structure, which prevents flagellin subunits (transported through the central channel of the flagellum) from leaking out without polymerization at the distal end.</text>
</comment>
<dbReference type="PATRIC" id="fig|1267766.3.peg.3178"/>
<evidence type="ECO:0000313" key="8">
    <source>
        <dbReference type="EMBL" id="AKH44152.1"/>
    </source>
</evidence>
<keyword evidence="9" id="KW-1185">Reference proteome</keyword>
<dbReference type="PANTHER" id="PTHR30288">
    <property type="entry name" value="FLAGELLAR CAP/ASSEMBLY PROTEIN FLID"/>
    <property type="match status" value="1"/>
</dbReference>
<dbReference type="EMBL" id="CP011452">
    <property type="protein sequence ID" value="AKH44152.1"/>
    <property type="molecule type" value="Genomic_DNA"/>
</dbReference>
<dbReference type="KEGG" id="aay:WYH_03133"/>
<organism evidence="8 9">
    <name type="scientific">Croceibacterium atlanticum</name>
    <dbReference type="NCBI Taxonomy" id="1267766"/>
    <lineage>
        <taxon>Bacteria</taxon>
        <taxon>Pseudomonadati</taxon>
        <taxon>Pseudomonadota</taxon>
        <taxon>Alphaproteobacteria</taxon>
        <taxon>Sphingomonadales</taxon>
        <taxon>Erythrobacteraceae</taxon>
        <taxon>Croceibacterium</taxon>
    </lineage>
</organism>
<dbReference type="RefSeq" id="WP_046904537.1">
    <property type="nucleotide sequence ID" value="NZ_CP011452.2"/>
</dbReference>
<name>A0A0F7KY57_9SPHN</name>
<evidence type="ECO:0000256" key="3">
    <source>
        <dbReference type="ARBA" id="ARBA00023054"/>
    </source>
</evidence>
<dbReference type="GO" id="GO:0071973">
    <property type="term" value="P:bacterial-type flagellum-dependent cell motility"/>
    <property type="evidence" value="ECO:0007669"/>
    <property type="project" value="TreeGrafter"/>
</dbReference>
<keyword evidence="4 5" id="KW-0975">Bacterial flagellum</keyword>
<feature type="coiled-coil region" evidence="5">
    <location>
        <begin position="418"/>
        <end position="446"/>
    </location>
</feature>
<protein>
    <recommendedName>
        <fullName evidence="5">Flagellar hook-associated protein 2</fullName>
        <shortName evidence="5">HAP2</shortName>
    </recommendedName>
    <alternativeName>
        <fullName evidence="5">Flagellar cap protein</fullName>
    </alternativeName>
</protein>
<dbReference type="InterPro" id="IPR040026">
    <property type="entry name" value="FliD"/>
</dbReference>
<comment type="subunit">
    <text evidence="2 5">Homopentamer.</text>
</comment>
<proteinExistence type="inferred from homology"/>
<evidence type="ECO:0000259" key="6">
    <source>
        <dbReference type="Pfam" id="PF02465"/>
    </source>
</evidence>
<dbReference type="GO" id="GO:0005576">
    <property type="term" value="C:extracellular region"/>
    <property type="evidence" value="ECO:0007669"/>
    <property type="project" value="UniProtKB-SubCell"/>
</dbReference>
<comment type="subcellular location">
    <subcellularLocation>
        <location evidence="5">Secreted</location>
    </subcellularLocation>
    <subcellularLocation>
        <location evidence="5">Bacterial flagellum</location>
    </subcellularLocation>
</comment>
<dbReference type="InterPro" id="IPR010809">
    <property type="entry name" value="FliD_C"/>
</dbReference>
<dbReference type="PANTHER" id="PTHR30288:SF0">
    <property type="entry name" value="FLAGELLAR HOOK-ASSOCIATED PROTEIN 2"/>
    <property type="match status" value="1"/>
</dbReference>
<dbReference type="Pfam" id="PF02465">
    <property type="entry name" value="FliD_N"/>
    <property type="match status" value="1"/>
</dbReference>
<evidence type="ECO:0000259" key="7">
    <source>
        <dbReference type="Pfam" id="PF07195"/>
    </source>
</evidence>
<evidence type="ECO:0000256" key="1">
    <source>
        <dbReference type="ARBA" id="ARBA00009764"/>
    </source>
</evidence>
<dbReference type="GO" id="GO:0007155">
    <property type="term" value="P:cell adhesion"/>
    <property type="evidence" value="ECO:0007669"/>
    <property type="project" value="InterPro"/>
</dbReference>
<dbReference type="Pfam" id="PF07196">
    <property type="entry name" value="Flagellin_IN"/>
    <property type="match status" value="1"/>
</dbReference>
<keyword evidence="5" id="KW-0964">Secreted</keyword>
<reference evidence="8" key="1">
    <citation type="submission" date="2015-05" db="EMBL/GenBank/DDBJ databases">
        <title>The complete genome of Altererythrobacter atlanticus strain 26DY36.</title>
        <authorList>
            <person name="Wu Y.-H."/>
            <person name="Cheng H."/>
            <person name="Wu X.-W."/>
        </authorList>
    </citation>
    <scope>NUCLEOTIDE SEQUENCE [LARGE SCALE GENOMIC DNA]</scope>
    <source>
        <strain evidence="8">26DY36</strain>
    </source>
</reference>
<dbReference type="GO" id="GO:0009424">
    <property type="term" value="C:bacterial-type flagellum hook"/>
    <property type="evidence" value="ECO:0007669"/>
    <property type="project" value="UniProtKB-UniRule"/>
</dbReference>
<feature type="domain" description="Flagellar hook-associated protein 2 N-terminal" evidence="6">
    <location>
        <begin position="18"/>
        <end position="115"/>
    </location>
</feature>
<dbReference type="AlphaFoldDB" id="A0A0F7KY57"/>
<accession>A0A0F7KY57</accession>
<evidence type="ECO:0000313" key="9">
    <source>
        <dbReference type="Proteomes" id="UP000034392"/>
    </source>
</evidence>
<dbReference type="InterPro" id="IPR010810">
    <property type="entry name" value="Flagellin_hook_IN_motif"/>
</dbReference>
<dbReference type="InterPro" id="IPR003481">
    <property type="entry name" value="FliD_N"/>
</dbReference>
<gene>
    <name evidence="8" type="primary">fliD</name>
    <name evidence="8" type="ORF">WYH_03133</name>
</gene>
<keyword evidence="8" id="KW-0969">Cilium</keyword>
<dbReference type="GO" id="GO:0009421">
    <property type="term" value="C:bacterial-type flagellum filament cap"/>
    <property type="evidence" value="ECO:0007669"/>
    <property type="project" value="InterPro"/>
</dbReference>
<dbReference type="Proteomes" id="UP000034392">
    <property type="component" value="Chromosome"/>
</dbReference>
<evidence type="ECO:0000256" key="5">
    <source>
        <dbReference type="RuleBase" id="RU362066"/>
    </source>
</evidence>
<keyword evidence="8" id="KW-0966">Cell projection</keyword>
<dbReference type="OrthoDB" id="7388356at2"/>